<reference evidence="8" key="2">
    <citation type="submission" date="2020-06" db="EMBL/GenBank/DDBJ databases">
        <title>Helianthus annuus Genome sequencing and assembly Release 2.</title>
        <authorList>
            <person name="Gouzy J."/>
            <person name="Langlade N."/>
            <person name="Munos S."/>
        </authorList>
    </citation>
    <scope>NUCLEOTIDE SEQUENCE</scope>
    <source>
        <tissue evidence="8">Leaves</tissue>
    </source>
</reference>
<evidence type="ECO:0000256" key="2">
    <source>
        <dbReference type="ARBA" id="ARBA00022695"/>
    </source>
</evidence>
<dbReference type="InterPro" id="IPR036397">
    <property type="entry name" value="RNaseH_sf"/>
</dbReference>
<evidence type="ECO:0000313" key="8">
    <source>
        <dbReference type="EMBL" id="KAF5763838.1"/>
    </source>
</evidence>
<sequence length="430" mass="50410">MLFHTSLTCQRPCTCKSHSYSTIYTDHKSLRYVFGQKELNMRQRRWMEMLSDYDCDIQYHAGKANVLADALSRKYHEKPKRVCSLKLNLQVDLNDQIRKTQESVIKDDTEKLKGMIKELKQGTDGIWRFHEKRMWIHNLGNLRHRILEEAHKSKYTIHPGSDKMFQDLRKNFWWIGMKKDIAVYVSKCLTCSQVKAEHQKPSGLLQQLEMPVWKWELVTMDFVTKLPKTRKGNDTIWVIVDRLTKSGHFLPMKETFSMEQLAKLYVNEIVSLHGIPLSIVSDRDSRFTSHFWSSFQKSMGTKLNLSTAYYPQTDGQSERTIQTMEDMLRACVINFGGNWDDHLPLIEFSYNNSYHTSINVAPFEALYGRKSRTLVCWAELGEKQLSGPEIVQETTDKIIQVKERLKCHTPKNQSWRDRTGNFIAQRKQIS</sequence>
<keyword evidence="5 8" id="KW-0378">Hydrolase</keyword>
<dbReference type="PANTHER" id="PTHR45835">
    <property type="entry name" value="YALI0A06105P"/>
    <property type="match status" value="1"/>
</dbReference>
<dbReference type="EC" id="2.7.7.-" evidence="8"/>
<protein>
    <submittedName>
        <fullName evidence="8">Nucleotidyltransferase, Ribonuclease H</fullName>
        <ecNumber evidence="8">2.7.7.-</ecNumber>
        <ecNumber evidence="8">3.1.26.4</ecNumber>
    </submittedName>
</protein>
<evidence type="ECO:0000256" key="1">
    <source>
        <dbReference type="ARBA" id="ARBA00022679"/>
    </source>
</evidence>
<dbReference type="InterPro" id="IPR012337">
    <property type="entry name" value="RNaseH-like_sf"/>
</dbReference>
<dbReference type="PROSITE" id="PS50994">
    <property type="entry name" value="INTEGRASE"/>
    <property type="match status" value="1"/>
</dbReference>
<evidence type="ECO:0000256" key="3">
    <source>
        <dbReference type="ARBA" id="ARBA00022722"/>
    </source>
</evidence>
<name>A0A9K3E0S9_HELAN</name>
<dbReference type="Gene3D" id="3.30.420.10">
    <property type="entry name" value="Ribonuclease H-like superfamily/Ribonuclease H"/>
    <property type="match status" value="1"/>
</dbReference>
<dbReference type="InterPro" id="IPR043502">
    <property type="entry name" value="DNA/RNA_pol_sf"/>
</dbReference>
<feature type="domain" description="Integrase catalytic" evidence="7">
    <location>
        <begin position="207"/>
        <end position="370"/>
    </location>
</feature>
<dbReference type="InterPro" id="IPR041373">
    <property type="entry name" value="RT_RNaseH"/>
</dbReference>
<dbReference type="Pfam" id="PF17921">
    <property type="entry name" value="Integrase_H2C2"/>
    <property type="match status" value="1"/>
</dbReference>
<dbReference type="GO" id="GO:0003676">
    <property type="term" value="F:nucleic acid binding"/>
    <property type="evidence" value="ECO:0007669"/>
    <property type="project" value="InterPro"/>
</dbReference>
<accession>A0A9K3E0S9</accession>
<dbReference type="SUPFAM" id="SSF53098">
    <property type="entry name" value="Ribonuclease H-like"/>
    <property type="match status" value="1"/>
</dbReference>
<keyword evidence="2 8" id="KW-0548">Nucleotidyltransferase</keyword>
<keyword evidence="1 8" id="KW-0808">Transferase</keyword>
<comment type="caution">
    <text evidence="8">The sequence shown here is derived from an EMBL/GenBank/DDBJ whole genome shotgun (WGS) entry which is preliminary data.</text>
</comment>
<reference evidence="8" key="1">
    <citation type="journal article" date="2017" name="Nature">
        <title>The sunflower genome provides insights into oil metabolism, flowering and Asterid evolution.</title>
        <authorList>
            <person name="Badouin H."/>
            <person name="Gouzy J."/>
            <person name="Grassa C.J."/>
            <person name="Murat F."/>
            <person name="Staton S.E."/>
            <person name="Cottret L."/>
            <person name="Lelandais-Briere C."/>
            <person name="Owens G.L."/>
            <person name="Carrere S."/>
            <person name="Mayjonade B."/>
            <person name="Legrand L."/>
            <person name="Gill N."/>
            <person name="Kane N.C."/>
            <person name="Bowers J.E."/>
            <person name="Hubner S."/>
            <person name="Bellec A."/>
            <person name="Berard A."/>
            <person name="Berges H."/>
            <person name="Blanchet N."/>
            <person name="Boniface M.C."/>
            <person name="Brunel D."/>
            <person name="Catrice O."/>
            <person name="Chaidir N."/>
            <person name="Claudel C."/>
            <person name="Donnadieu C."/>
            <person name="Faraut T."/>
            <person name="Fievet G."/>
            <person name="Helmstetter N."/>
            <person name="King M."/>
            <person name="Knapp S.J."/>
            <person name="Lai Z."/>
            <person name="Le Paslier M.C."/>
            <person name="Lippi Y."/>
            <person name="Lorenzon L."/>
            <person name="Mandel J.R."/>
            <person name="Marage G."/>
            <person name="Marchand G."/>
            <person name="Marquand E."/>
            <person name="Bret-Mestries E."/>
            <person name="Morien E."/>
            <person name="Nambeesan S."/>
            <person name="Nguyen T."/>
            <person name="Pegot-Espagnet P."/>
            <person name="Pouilly N."/>
            <person name="Raftis F."/>
            <person name="Sallet E."/>
            <person name="Schiex T."/>
            <person name="Thomas J."/>
            <person name="Vandecasteele C."/>
            <person name="Vares D."/>
            <person name="Vear F."/>
            <person name="Vautrin S."/>
            <person name="Crespi M."/>
            <person name="Mangin B."/>
            <person name="Burke J.M."/>
            <person name="Salse J."/>
            <person name="Munos S."/>
            <person name="Vincourt P."/>
            <person name="Rieseberg L.H."/>
            <person name="Langlade N.B."/>
        </authorList>
    </citation>
    <scope>NUCLEOTIDE SEQUENCE</scope>
    <source>
        <tissue evidence="8">Leaves</tissue>
    </source>
</reference>
<evidence type="ECO:0000256" key="6">
    <source>
        <dbReference type="ARBA" id="ARBA00022918"/>
    </source>
</evidence>
<dbReference type="EC" id="3.1.26.4" evidence="8"/>
<organism evidence="8 9">
    <name type="scientific">Helianthus annuus</name>
    <name type="common">Common sunflower</name>
    <dbReference type="NCBI Taxonomy" id="4232"/>
    <lineage>
        <taxon>Eukaryota</taxon>
        <taxon>Viridiplantae</taxon>
        <taxon>Streptophyta</taxon>
        <taxon>Embryophyta</taxon>
        <taxon>Tracheophyta</taxon>
        <taxon>Spermatophyta</taxon>
        <taxon>Magnoliopsida</taxon>
        <taxon>eudicotyledons</taxon>
        <taxon>Gunneridae</taxon>
        <taxon>Pentapetalae</taxon>
        <taxon>asterids</taxon>
        <taxon>campanulids</taxon>
        <taxon>Asterales</taxon>
        <taxon>Asteraceae</taxon>
        <taxon>Asteroideae</taxon>
        <taxon>Heliantheae alliance</taxon>
        <taxon>Heliantheae</taxon>
        <taxon>Helianthus</taxon>
    </lineage>
</organism>
<dbReference type="PANTHER" id="PTHR45835:SF103">
    <property type="entry name" value="RNA-DIRECTED DNA POLYMERASE"/>
    <property type="match status" value="1"/>
</dbReference>
<dbReference type="InterPro" id="IPR001584">
    <property type="entry name" value="Integrase_cat-core"/>
</dbReference>
<keyword evidence="9" id="KW-1185">Reference proteome</keyword>
<evidence type="ECO:0000313" key="9">
    <source>
        <dbReference type="Proteomes" id="UP000215914"/>
    </source>
</evidence>
<dbReference type="Gramene" id="mRNA:HanXRQr2_Chr15g0685091">
    <property type="protein sequence ID" value="CDS:HanXRQr2_Chr15g0685091.1"/>
    <property type="gene ID" value="HanXRQr2_Chr15g0685091"/>
</dbReference>
<dbReference type="GO" id="GO:0003964">
    <property type="term" value="F:RNA-directed DNA polymerase activity"/>
    <property type="evidence" value="ECO:0007669"/>
    <property type="project" value="UniProtKB-KW"/>
</dbReference>
<gene>
    <name evidence="8" type="ORF">HanXRQr2_Chr15g0685091</name>
</gene>
<proteinExistence type="predicted"/>
<dbReference type="GO" id="GO:0004523">
    <property type="term" value="F:RNA-DNA hybrid ribonuclease activity"/>
    <property type="evidence" value="ECO:0007669"/>
    <property type="project" value="UniProtKB-EC"/>
</dbReference>
<dbReference type="Proteomes" id="UP000215914">
    <property type="component" value="Unassembled WGS sequence"/>
</dbReference>
<dbReference type="InterPro" id="IPR041588">
    <property type="entry name" value="Integrase_H2C2"/>
</dbReference>
<evidence type="ECO:0000256" key="5">
    <source>
        <dbReference type="ARBA" id="ARBA00022801"/>
    </source>
</evidence>
<evidence type="ECO:0000259" key="7">
    <source>
        <dbReference type="PROSITE" id="PS50994"/>
    </source>
</evidence>
<dbReference type="Pfam" id="PF17917">
    <property type="entry name" value="RT_RNaseH"/>
    <property type="match status" value="1"/>
</dbReference>
<dbReference type="AlphaFoldDB" id="A0A9K3E0S9"/>
<keyword evidence="6" id="KW-0695">RNA-directed DNA polymerase</keyword>
<dbReference type="SUPFAM" id="SSF56672">
    <property type="entry name" value="DNA/RNA polymerases"/>
    <property type="match status" value="1"/>
</dbReference>
<dbReference type="EMBL" id="MNCJ02000330">
    <property type="protein sequence ID" value="KAF5763838.1"/>
    <property type="molecule type" value="Genomic_DNA"/>
</dbReference>
<dbReference type="GO" id="GO:0015074">
    <property type="term" value="P:DNA integration"/>
    <property type="evidence" value="ECO:0007669"/>
    <property type="project" value="InterPro"/>
</dbReference>
<keyword evidence="4" id="KW-0255">Endonuclease</keyword>
<evidence type="ECO:0000256" key="4">
    <source>
        <dbReference type="ARBA" id="ARBA00022759"/>
    </source>
</evidence>
<dbReference type="Gene3D" id="1.10.340.70">
    <property type="match status" value="1"/>
</dbReference>
<keyword evidence="3" id="KW-0540">Nuclease</keyword>